<protein>
    <recommendedName>
        <fullName evidence="2">DUF4704 domain-containing protein</fullName>
    </recommendedName>
</protein>
<feature type="non-terminal residue" evidence="1">
    <location>
        <position position="75"/>
    </location>
</feature>
<evidence type="ECO:0000313" key="1">
    <source>
        <dbReference type="EMBL" id="CEK62623.1"/>
    </source>
</evidence>
<proteinExistence type="predicted"/>
<feature type="non-terminal residue" evidence="1">
    <location>
        <position position="1"/>
    </location>
</feature>
<sequence>LVLIEQSDKPSKDAFLKQPLSIDTLITVLQIVACEQTVGNIINIFIEIVGKIHLAKRASVLVSHGLTSVLFQILK</sequence>
<organism evidence="1">
    <name type="scientific">Arion vulgaris</name>
    <dbReference type="NCBI Taxonomy" id="1028688"/>
    <lineage>
        <taxon>Eukaryota</taxon>
        <taxon>Metazoa</taxon>
        <taxon>Spiralia</taxon>
        <taxon>Lophotrochozoa</taxon>
        <taxon>Mollusca</taxon>
        <taxon>Gastropoda</taxon>
        <taxon>Heterobranchia</taxon>
        <taxon>Euthyneura</taxon>
        <taxon>Panpulmonata</taxon>
        <taxon>Eupulmonata</taxon>
        <taxon>Stylommatophora</taxon>
        <taxon>Helicina</taxon>
        <taxon>Arionoidea</taxon>
        <taxon>Arionidae</taxon>
        <taxon>Arion</taxon>
    </lineage>
</organism>
<dbReference type="EMBL" id="HACG01015758">
    <property type="protein sequence ID" value="CEK62623.1"/>
    <property type="molecule type" value="Transcribed_RNA"/>
</dbReference>
<dbReference type="AlphaFoldDB" id="A0A0B6Z259"/>
<evidence type="ECO:0008006" key="2">
    <source>
        <dbReference type="Google" id="ProtNLM"/>
    </source>
</evidence>
<accession>A0A0B6Z259</accession>
<gene>
    <name evidence="1" type="primary">ORF45684</name>
</gene>
<reference evidence="1" key="1">
    <citation type="submission" date="2014-12" db="EMBL/GenBank/DDBJ databases">
        <title>Insight into the proteome of Arion vulgaris.</title>
        <authorList>
            <person name="Aradska J."/>
            <person name="Bulat T."/>
            <person name="Smidak R."/>
            <person name="Sarate P."/>
            <person name="Gangsoo J."/>
            <person name="Sialana F."/>
            <person name="Bilban M."/>
            <person name="Lubec G."/>
        </authorList>
    </citation>
    <scope>NUCLEOTIDE SEQUENCE</scope>
    <source>
        <tissue evidence="1">Skin</tissue>
    </source>
</reference>
<dbReference type="Pfam" id="PF25571">
    <property type="entry name" value="TPR_CCP1_N"/>
    <property type="match status" value="1"/>
</dbReference>
<name>A0A0B6Z259_9EUPU</name>